<protein>
    <submittedName>
        <fullName evidence="4">Glycosyltransferase</fullName>
    </submittedName>
</protein>
<dbReference type="STRING" id="765420.OSCT_0011"/>
<dbReference type="Pfam" id="PF13439">
    <property type="entry name" value="Glyco_transf_4"/>
    <property type="match status" value="1"/>
</dbReference>
<feature type="domain" description="Glycosyl transferase family 1" evidence="2">
    <location>
        <begin position="227"/>
        <end position="389"/>
    </location>
</feature>
<organism evidence="4 5">
    <name type="scientific">Oscillochloris trichoides DG-6</name>
    <dbReference type="NCBI Taxonomy" id="765420"/>
    <lineage>
        <taxon>Bacteria</taxon>
        <taxon>Bacillati</taxon>
        <taxon>Chloroflexota</taxon>
        <taxon>Chloroflexia</taxon>
        <taxon>Chloroflexales</taxon>
        <taxon>Chloroflexineae</taxon>
        <taxon>Oscillochloridaceae</taxon>
        <taxon>Oscillochloris</taxon>
    </lineage>
</organism>
<dbReference type="InterPro" id="IPR001296">
    <property type="entry name" value="Glyco_trans_1"/>
</dbReference>
<accession>E1I9L0</accession>
<dbReference type="HOGENOM" id="CLU_009583_2_1_0"/>
<dbReference type="EMBL" id="ADVR01000001">
    <property type="protein sequence ID" value="EFO82088.1"/>
    <property type="molecule type" value="Genomic_DNA"/>
</dbReference>
<evidence type="ECO:0000259" key="3">
    <source>
        <dbReference type="Pfam" id="PF13439"/>
    </source>
</evidence>
<evidence type="ECO:0000313" key="5">
    <source>
        <dbReference type="Proteomes" id="UP000054010"/>
    </source>
</evidence>
<keyword evidence="5" id="KW-1185">Reference proteome</keyword>
<dbReference type="eggNOG" id="COG0297">
    <property type="taxonomic scope" value="Bacteria"/>
</dbReference>
<reference evidence="4 5" key="1">
    <citation type="journal article" date="2011" name="J. Bacteriol.">
        <title>Draft genome sequence of the anoxygenic filamentous phototrophic bacterium Oscillochloris trichoides subsp. DG-6.</title>
        <authorList>
            <person name="Kuznetsov B.B."/>
            <person name="Ivanovsky R.N."/>
            <person name="Keppen O.I."/>
            <person name="Sukhacheva M.V."/>
            <person name="Bumazhkin B.K."/>
            <person name="Patutina E.O."/>
            <person name="Beletsky A.V."/>
            <person name="Mardanov A.V."/>
            <person name="Baslerov R.V."/>
            <person name="Panteleeva A.N."/>
            <person name="Kolganova T.V."/>
            <person name="Ravin N.V."/>
            <person name="Skryabin K.G."/>
        </authorList>
    </citation>
    <scope>NUCLEOTIDE SEQUENCE [LARGE SCALE GENOMIC DNA]</scope>
    <source>
        <strain evidence="4 5">DG-6</strain>
    </source>
</reference>
<evidence type="ECO:0000259" key="2">
    <source>
        <dbReference type="Pfam" id="PF00534"/>
    </source>
</evidence>
<dbReference type="SUPFAM" id="SSF53756">
    <property type="entry name" value="UDP-Glycosyltransferase/glycogen phosphorylase"/>
    <property type="match status" value="1"/>
</dbReference>
<dbReference type="InterPro" id="IPR028098">
    <property type="entry name" value="Glyco_trans_4-like_N"/>
</dbReference>
<evidence type="ECO:0000256" key="1">
    <source>
        <dbReference type="SAM" id="MobiDB-lite"/>
    </source>
</evidence>
<dbReference type="PANTHER" id="PTHR45947:SF3">
    <property type="entry name" value="SULFOQUINOVOSYL TRANSFERASE SQD2"/>
    <property type="match status" value="1"/>
</dbReference>
<proteinExistence type="predicted"/>
<gene>
    <name evidence="4" type="ORF">OSCT_0011</name>
</gene>
<feature type="region of interest" description="Disordered" evidence="1">
    <location>
        <begin position="1"/>
        <end position="20"/>
    </location>
</feature>
<dbReference type="InterPro" id="IPR050194">
    <property type="entry name" value="Glycosyltransferase_grp1"/>
</dbReference>
<feature type="domain" description="Glycosyltransferase subfamily 4-like N-terminal" evidence="3">
    <location>
        <begin position="49"/>
        <end position="214"/>
    </location>
</feature>
<dbReference type="OrthoDB" id="3199616at2"/>
<sequence length="411" mass="45934">MSQETESPHQRPPEAAAPLAAPHVTPAAALGYRHTSRTRLLLFANSVAIGGMEEHIVLLARHLNREQFEVFAITPDWEATKPFSASLRAAADHLVEITPDRRYGQWKQLREMLRMWKQIRRWRIDVMHMHSTTYRGQMVALLVARLAGVKRIYVTEHLAPDSPLPLLERLLRDIFSKMLDGVVCVSQKNYRARGTYLFTPHARTLVVENGVDPNDFPPIPESVLADLRQEYRLPTDAQVIGTVVRFEPEKGLDDLLAAFPAIRAACPRAYLLLVGDGSLRQQLEQQAQALGVAEYVRFTGFQRNPRPFLGLMDAFVLPVPVGSMSIGLLEAMAMGRAVVITFGGKGEAVVHGESGFCAEPHNPASIAQYVIEILTRPELQAKFRHAARARVEDAFSAQRVAKVLGELYLRD</sequence>
<dbReference type="PANTHER" id="PTHR45947">
    <property type="entry name" value="SULFOQUINOVOSYL TRANSFERASE SQD2"/>
    <property type="match status" value="1"/>
</dbReference>
<dbReference type="Pfam" id="PF00534">
    <property type="entry name" value="Glycos_transf_1"/>
    <property type="match status" value="1"/>
</dbReference>
<feature type="compositionally biased region" description="Basic and acidic residues" evidence="1">
    <location>
        <begin position="1"/>
        <end position="12"/>
    </location>
</feature>
<dbReference type="CDD" id="cd03801">
    <property type="entry name" value="GT4_PimA-like"/>
    <property type="match status" value="1"/>
</dbReference>
<name>E1I9L0_9CHLR</name>
<dbReference type="Gene3D" id="3.40.50.2000">
    <property type="entry name" value="Glycogen Phosphorylase B"/>
    <property type="match status" value="2"/>
</dbReference>
<comment type="caution">
    <text evidence="4">The sequence shown here is derived from an EMBL/GenBank/DDBJ whole genome shotgun (WGS) entry which is preliminary data.</text>
</comment>
<dbReference type="Proteomes" id="UP000054010">
    <property type="component" value="Unassembled WGS sequence"/>
</dbReference>
<dbReference type="AlphaFoldDB" id="E1I9L0"/>
<evidence type="ECO:0000313" key="4">
    <source>
        <dbReference type="EMBL" id="EFO82088.1"/>
    </source>
</evidence>
<dbReference type="GO" id="GO:0016757">
    <property type="term" value="F:glycosyltransferase activity"/>
    <property type="evidence" value="ECO:0007669"/>
    <property type="project" value="InterPro"/>
</dbReference>